<dbReference type="Pfam" id="PF12823">
    <property type="entry name" value="DUF3817"/>
    <property type="match status" value="1"/>
</dbReference>
<keyword evidence="4 7" id="KW-1133">Transmembrane helix</keyword>
<dbReference type="NCBIfam" id="TIGR03954">
    <property type="entry name" value="integ_memb_HG"/>
    <property type="match status" value="1"/>
</dbReference>
<proteinExistence type="predicted"/>
<sequence>MTDADQTSSSPDAPETDVPATDVPATDVPATDVTATDVTATDAPATETRQNPLNAAAIPGALVRYRTLAWITGIWLLFLVGEMIAKYGFGNDGFGWVGIVHGWVYFIYLIFCVDLAIKARWGIGKTVATALAGTIPFLSFYVEHIRTRDVKTQYGL</sequence>
<dbReference type="EMBL" id="BJOU01000001">
    <property type="protein sequence ID" value="GED97484.1"/>
    <property type="molecule type" value="Genomic_DNA"/>
</dbReference>
<evidence type="ECO:0000256" key="6">
    <source>
        <dbReference type="SAM" id="MobiDB-lite"/>
    </source>
</evidence>
<comment type="caution">
    <text evidence="9">The sequence shown here is derived from an EMBL/GenBank/DDBJ whole genome shotgun (WGS) entry which is preliminary data.</text>
</comment>
<evidence type="ECO:0000259" key="8">
    <source>
        <dbReference type="Pfam" id="PF12823"/>
    </source>
</evidence>
<dbReference type="GO" id="GO:0005886">
    <property type="term" value="C:plasma membrane"/>
    <property type="evidence" value="ECO:0007669"/>
    <property type="project" value="UniProtKB-SubCell"/>
</dbReference>
<dbReference type="InterPro" id="IPR023845">
    <property type="entry name" value="DUF3817_TM"/>
</dbReference>
<evidence type="ECO:0000256" key="4">
    <source>
        <dbReference type="ARBA" id="ARBA00022989"/>
    </source>
</evidence>
<evidence type="ECO:0000256" key="2">
    <source>
        <dbReference type="ARBA" id="ARBA00022475"/>
    </source>
</evidence>
<evidence type="ECO:0000256" key="1">
    <source>
        <dbReference type="ARBA" id="ARBA00004651"/>
    </source>
</evidence>
<feature type="transmembrane region" description="Helical" evidence="7">
    <location>
        <begin position="68"/>
        <end position="89"/>
    </location>
</feature>
<evidence type="ECO:0000313" key="9">
    <source>
        <dbReference type="EMBL" id="GED97484.1"/>
    </source>
</evidence>
<name>A0A7I9UWA1_9ACTN</name>
<keyword evidence="5 7" id="KW-0472">Membrane</keyword>
<feature type="transmembrane region" description="Helical" evidence="7">
    <location>
        <begin position="95"/>
        <end position="117"/>
    </location>
</feature>
<evidence type="ECO:0000256" key="3">
    <source>
        <dbReference type="ARBA" id="ARBA00022692"/>
    </source>
</evidence>
<evidence type="ECO:0000256" key="5">
    <source>
        <dbReference type="ARBA" id="ARBA00023136"/>
    </source>
</evidence>
<gene>
    <name evidence="9" type="ORF">nbrc107697_15230</name>
</gene>
<evidence type="ECO:0000313" key="10">
    <source>
        <dbReference type="Proteomes" id="UP000444980"/>
    </source>
</evidence>
<protein>
    <recommendedName>
        <fullName evidence="8">DUF3817 domain-containing protein</fullName>
    </recommendedName>
</protein>
<dbReference type="PANTHER" id="PTHR40077">
    <property type="entry name" value="MEMBRANE PROTEIN-RELATED"/>
    <property type="match status" value="1"/>
</dbReference>
<dbReference type="PANTHER" id="PTHR40077:SF2">
    <property type="entry name" value="MEMBRANE PROTEIN"/>
    <property type="match status" value="1"/>
</dbReference>
<keyword evidence="3 7" id="KW-0812">Transmembrane</keyword>
<comment type="subcellular location">
    <subcellularLocation>
        <location evidence="1">Cell membrane</location>
        <topology evidence="1">Multi-pass membrane protein</topology>
    </subcellularLocation>
</comment>
<organism evidence="9 10">
    <name type="scientific">Gordonia crocea</name>
    <dbReference type="NCBI Taxonomy" id="589162"/>
    <lineage>
        <taxon>Bacteria</taxon>
        <taxon>Bacillati</taxon>
        <taxon>Actinomycetota</taxon>
        <taxon>Actinomycetes</taxon>
        <taxon>Mycobacteriales</taxon>
        <taxon>Gordoniaceae</taxon>
        <taxon>Gordonia</taxon>
    </lineage>
</organism>
<feature type="region of interest" description="Disordered" evidence="6">
    <location>
        <begin position="1"/>
        <end position="27"/>
    </location>
</feature>
<feature type="compositionally biased region" description="Low complexity" evidence="6">
    <location>
        <begin position="16"/>
        <end position="27"/>
    </location>
</feature>
<reference evidence="10" key="1">
    <citation type="submission" date="2019-06" db="EMBL/GenBank/DDBJ databases">
        <title>Gordonia isolated from sludge of a wastewater treatment plant.</title>
        <authorList>
            <person name="Tamura T."/>
            <person name="Aoyama K."/>
            <person name="Kang Y."/>
            <person name="Saito S."/>
            <person name="Akiyama N."/>
            <person name="Yazawa K."/>
            <person name="Gonoi T."/>
            <person name="Mikami Y."/>
        </authorList>
    </citation>
    <scope>NUCLEOTIDE SEQUENCE [LARGE SCALE GENOMIC DNA]</scope>
    <source>
        <strain evidence="10">NBRC 107697</strain>
    </source>
</reference>
<keyword evidence="2" id="KW-1003">Cell membrane</keyword>
<dbReference type="AlphaFoldDB" id="A0A7I9UWA1"/>
<keyword evidence="10" id="KW-1185">Reference proteome</keyword>
<feature type="compositionally biased region" description="Polar residues" evidence="6">
    <location>
        <begin position="1"/>
        <end position="11"/>
    </location>
</feature>
<evidence type="ECO:0000256" key="7">
    <source>
        <dbReference type="SAM" id="Phobius"/>
    </source>
</evidence>
<dbReference type="Proteomes" id="UP000444980">
    <property type="component" value="Unassembled WGS sequence"/>
</dbReference>
<feature type="domain" description="DUF3817" evidence="8">
    <location>
        <begin position="63"/>
        <end position="147"/>
    </location>
</feature>
<accession>A0A7I9UWA1</accession>